<feature type="binding site" evidence="13">
    <location>
        <position position="325"/>
    </location>
    <ligand>
        <name>ATP</name>
        <dbReference type="ChEBI" id="CHEBI:30616"/>
    </ligand>
</feature>
<reference evidence="17 18" key="1">
    <citation type="submission" date="2010-05" db="EMBL/GenBank/DDBJ databases">
        <title>The Genome Sequence of Thecamonas trahens ATCC 50062.</title>
        <authorList>
            <consortium name="The Broad Institute Genome Sequencing Platform"/>
            <person name="Russ C."/>
            <person name="Cuomo C."/>
            <person name="Shea T."/>
            <person name="Young S.K."/>
            <person name="Zeng Q."/>
            <person name="Koehrsen M."/>
            <person name="Haas B."/>
            <person name="Borodovsky M."/>
            <person name="Guigo R."/>
            <person name="Alvarado L."/>
            <person name="Berlin A."/>
            <person name="Bochicchio J."/>
            <person name="Borenstein D."/>
            <person name="Chapman S."/>
            <person name="Chen Z."/>
            <person name="Freedman E."/>
            <person name="Gellesch M."/>
            <person name="Goldberg J."/>
            <person name="Griggs A."/>
            <person name="Gujja S."/>
            <person name="Heilman E."/>
            <person name="Heiman D."/>
            <person name="Hepburn T."/>
            <person name="Howarth C."/>
            <person name="Jen D."/>
            <person name="Larson L."/>
            <person name="Mehta T."/>
            <person name="Park D."/>
            <person name="Pearson M."/>
            <person name="Roberts A."/>
            <person name="Saif S."/>
            <person name="Shenoy N."/>
            <person name="Sisk P."/>
            <person name="Stolte C."/>
            <person name="Sykes S."/>
            <person name="Thomson T."/>
            <person name="Walk T."/>
            <person name="White J."/>
            <person name="Yandava C."/>
            <person name="Burger G."/>
            <person name="Gray M.W."/>
            <person name="Holland P.W.H."/>
            <person name="King N."/>
            <person name="Lang F.B.F."/>
            <person name="Roger A.J."/>
            <person name="Ruiz-Trillo I."/>
            <person name="Lander E."/>
            <person name="Nusbaum C."/>
        </authorList>
    </citation>
    <scope>NUCLEOTIDE SEQUENCE [LARGE SCALE GENOMIC DNA]</scope>
    <source>
        <strain evidence="17 18">ATCC 50062</strain>
    </source>
</reference>
<comment type="catalytic activity">
    <reaction evidence="11 15">
        <text>ATP + H2O + phospholipidSide 1 = ADP + phosphate + phospholipidSide 2.</text>
        <dbReference type="EC" id="7.6.2.1"/>
    </reaction>
</comment>
<dbReference type="Gene3D" id="3.40.1110.10">
    <property type="entry name" value="Calcium-transporting ATPase, cytoplasmic domain N"/>
    <property type="match status" value="1"/>
</dbReference>
<dbReference type="GO" id="GO:0000287">
    <property type="term" value="F:magnesium ion binding"/>
    <property type="evidence" value="ECO:0007669"/>
    <property type="project" value="UniProtKB-UniRule"/>
</dbReference>
<dbReference type="InterPro" id="IPR023298">
    <property type="entry name" value="ATPase_P-typ_TM_dom_sf"/>
</dbReference>
<keyword evidence="5 13" id="KW-0547">Nucleotide-binding</keyword>
<keyword evidence="8 15" id="KW-1278">Translocase</keyword>
<dbReference type="EMBL" id="GL349443">
    <property type="protein sequence ID" value="KNC46549.1"/>
    <property type="molecule type" value="Genomic_DNA"/>
</dbReference>
<dbReference type="SFLD" id="SFLDS00003">
    <property type="entry name" value="Haloacid_Dehalogenase"/>
    <property type="match status" value="1"/>
</dbReference>
<feature type="binding site" evidence="13">
    <location>
        <position position="348"/>
    </location>
    <ligand>
        <name>ATP</name>
        <dbReference type="ChEBI" id="CHEBI:30616"/>
    </ligand>
</feature>
<evidence type="ECO:0000256" key="15">
    <source>
        <dbReference type="RuleBase" id="RU362033"/>
    </source>
</evidence>
<dbReference type="EC" id="7.6.2.1" evidence="15"/>
<dbReference type="SUPFAM" id="SSF81660">
    <property type="entry name" value="Metal cation-transporting ATPase, ATP-binding domain N"/>
    <property type="match status" value="1"/>
</dbReference>
<evidence type="ECO:0000256" key="2">
    <source>
        <dbReference type="ARBA" id="ARBA00008109"/>
    </source>
</evidence>
<keyword evidence="9 15" id="KW-1133">Transmembrane helix</keyword>
<dbReference type="PRINTS" id="PR00119">
    <property type="entry name" value="CATATPASE"/>
</dbReference>
<evidence type="ECO:0000256" key="6">
    <source>
        <dbReference type="ARBA" id="ARBA00022840"/>
    </source>
</evidence>
<dbReference type="Gene3D" id="3.40.50.1000">
    <property type="entry name" value="HAD superfamily/HAD-like"/>
    <property type="match status" value="1"/>
</dbReference>
<evidence type="ECO:0000259" key="16">
    <source>
        <dbReference type="Pfam" id="PF16212"/>
    </source>
</evidence>
<feature type="binding site" evidence="14">
    <location>
        <position position="586"/>
    </location>
    <ligand>
        <name>Mg(2+)</name>
        <dbReference type="ChEBI" id="CHEBI:18420"/>
    </ligand>
</feature>
<dbReference type="InterPro" id="IPR023299">
    <property type="entry name" value="ATPase_P-typ_cyto_dom_N"/>
</dbReference>
<evidence type="ECO:0000256" key="9">
    <source>
        <dbReference type="ARBA" id="ARBA00022989"/>
    </source>
</evidence>
<feature type="binding site" evidence="13">
    <location>
        <position position="161"/>
    </location>
    <ligand>
        <name>ATP</name>
        <dbReference type="ChEBI" id="CHEBI:30616"/>
    </ligand>
</feature>
<dbReference type="GO" id="GO:0016887">
    <property type="term" value="F:ATP hydrolysis activity"/>
    <property type="evidence" value="ECO:0007669"/>
    <property type="project" value="InterPro"/>
</dbReference>
<dbReference type="InterPro" id="IPR032630">
    <property type="entry name" value="P_typ_ATPase_c"/>
</dbReference>
<feature type="binding site" evidence="13">
    <location>
        <position position="277"/>
    </location>
    <ligand>
        <name>ATP</name>
        <dbReference type="ChEBI" id="CHEBI:30616"/>
    </ligand>
</feature>
<evidence type="ECO:0000256" key="1">
    <source>
        <dbReference type="ARBA" id="ARBA00004141"/>
    </source>
</evidence>
<feature type="binding site" evidence="14">
    <location>
        <position position="590"/>
    </location>
    <ligand>
        <name>Mg(2+)</name>
        <dbReference type="ChEBI" id="CHEBI:18420"/>
    </ligand>
</feature>
<evidence type="ECO:0000313" key="18">
    <source>
        <dbReference type="Proteomes" id="UP000054408"/>
    </source>
</evidence>
<dbReference type="GO" id="GO:0005802">
    <property type="term" value="C:trans-Golgi network"/>
    <property type="evidence" value="ECO:0007669"/>
    <property type="project" value="TreeGrafter"/>
</dbReference>
<dbReference type="NCBIfam" id="TIGR01652">
    <property type="entry name" value="ATPase-Plipid"/>
    <property type="match status" value="1"/>
</dbReference>
<dbReference type="RefSeq" id="XP_013760328.1">
    <property type="nucleotide sequence ID" value="XM_013904874.1"/>
</dbReference>
<comment type="subcellular location">
    <subcellularLocation>
        <location evidence="1 15">Membrane</location>
        <topology evidence="1 15">Multi-pass membrane protein</topology>
    </subcellularLocation>
</comment>
<dbReference type="PANTHER" id="PTHR24092:SF150">
    <property type="entry name" value="PHOSPHOLIPID-TRANSPORTING ATPASE"/>
    <property type="match status" value="1"/>
</dbReference>
<evidence type="ECO:0000256" key="8">
    <source>
        <dbReference type="ARBA" id="ARBA00022967"/>
    </source>
</evidence>
<evidence type="ECO:0000256" key="13">
    <source>
        <dbReference type="PIRSR" id="PIRSR606539-2"/>
    </source>
</evidence>
<keyword evidence="10 15" id="KW-0472">Membrane</keyword>
<keyword evidence="7 14" id="KW-0460">Magnesium</keyword>
<evidence type="ECO:0000256" key="5">
    <source>
        <dbReference type="ARBA" id="ARBA00022741"/>
    </source>
</evidence>
<feature type="binding site" evidence="13">
    <location>
        <position position="589"/>
    </location>
    <ligand>
        <name>ATP</name>
        <dbReference type="ChEBI" id="CHEBI:30616"/>
    </ligand>
</feature>
<feature type="binding site" evidence="14">
    <location>
        <position position="163"/>
    </location>
    <ligand>
        <name>Mg(2+)</name>
        <dbReference type="ChEBI" id="CHEBI:18420"/>
    </ligand>
</feature>
<dbReference type="SUPFAM" id="SSF56784">
    <property type="entry name" value="HAD-like"/>
    <property type="match status" value="1"/>
</dbReference>
<feature type="binding site" evidence="13">
    <location>
        <position position="590"/>
    </location>
    <ligand>
        <name>ATP</name>
        <dbReference type="ChEBI" id="CHEBI:30616"/>
    </ligand>
</feature>
<dbReference type="PROSITE" id="PS00154">
    <property type="entry name" value="ATPASE_E1_E2"/>
    <property type="match status" value="1"/>
</dbReference>
<comment type="cofactor">
    <cofactor evidence="14">
        <name>Mg(2+)</name>
        <dbReference type="ChEBI" id="CHEBI:18420"/>
    </cofactor>
</comment>
<sequence>MLRGCQLRNTEFVHGVVLYAGHETKLMQNSTARVSKISNVEKVANYQIVLMFVLEITLAALAAMGSGIWISAAKKDNTTYLGLHDVEPTPYAFSNFFTFFILFNNLIPISLYVSMELVKFGQAYLISSDLTMYHAASDTPAEALTSDLNEELGQIQYVFADKTGTLTENLMAFAGISIDSVMYGSLPSGNKNSRGPQHDLVPLSQLKASLAVRDASSPHWKALLTLALCHTVLPSADASHDEALGETLAGHAEARPSPTEMAASVAGIKYQAESPDEGALVHAARELGCALVDRMPRSMTVAMARGRSGSGPSFVEYELLHVLEFTSARKRMSVIVRNSAGSILLLTKGADTVILPALAETSKASPALLAGLVHIEMFAEAGLRTLMCAVRELERETYEAWKAEHFDPAARALEHRDDKLAAAAAIIETELEYVCVTAIEDKLQEGVSDTISLLRKAGINVWVLTGDKQGTAINIAMSCELLTPAMQLHVANEDTAEATVARLVALEKLVPVESEQEQAFVIDGHTLFHALEDKVGAATFEEVSTRCRAVIVCRATPLQKASVVKMVRVRKPPGGGPRALTLAIGDGSNDVSMIQAAHVGVGISGREGLQAARAADYAIAQFRYLAVLLLKHGAWSYQRTTMVINYSFYKNIALYLIQLWFAFFNGLSGQTLFERWTISLFNVLFTSLPILVHGLYNAEFSASTQLLFPELYWAGRNRELFNTKVFWSWCANAVFHSLVLYFL</sequence>
<feature type="binding site" evidence="13">
    <location>
        <position position="162"/>
    </location>
    <ligand>
        <name>ATP</name>
        <dbReference type="ChEBI" id="CHEBI:30616"/>
    </ligand>
</feature>
<dbReference type="OrthoDB" id="377733at2759"/>
<keyword evidence="18" id="KW-1185">Reference proteome</keyword>
<proteinExistence type="inferred from homology"/>
<comment type="caution">
    <text evidence="15">Lacks conserved residue(s) required for the propagation of feature annotation.</text>
</comment>
<evidence type="ECO:0000256" key="3">
    <source>
        <dbReference type="ARBA" id="ARBA00022692"/>
    </source>
</evidence>
<feature type="binding site" evidence="13">
    <location>
        <position position="163"/>
    </location>
    <ligand>
        <name>ATP</name>
        <dbReference type="ChEBI" id="CHEBI:30616"/>
    </ligand>
</feature>
<dbReference type="GO" id="GO:0045332">
    <property type="term" value="P:phospholipid translocation"/>
    <property type="evidence" value="ECO:0007669"/>
    <property type="project" value="TreeGrafter"/>
</dbReference>
<accession>A0A0L0D2K0</accession>
<dbReference type="AlphaFoldDB" id="A0A0L0D2K0"/>
<evidence type="ECO:0000256" key="10">
    <source>
        <dbReference type="ARBA" id="ARBA00023136"/>
    </source>
</evidence>
<organism evidence="17 18">
    <name type="scientific">Thecamonas trahens ATCC 50062</name>
    <dbReference type="NCBI Taxonomy" id="461836"/>
    <lineage>
        <taxon>Eukaryota</taxon>
        <taxon>Apusozoa</taxon>
        <taxon>Apusomonadida</taxon>
        <taxon>Apusomonadidae</taxon>
        <taxon>Thecamonas</taxon>
    </lineage>
</organism>
<dbReference type="PANTHER" id="PTHR24092">
    <property type="entry name" value="PROBABLE PHOSPHOLIPID-TRANSPORTING ATPASE"/>
    <property type="match status" value="1"/>
</dbReference>
<dbReference type="Proteomes" id="UP000054408">
    <property type="component" value="Unassembled WGS sequence"/>
</dbReference>
<feature type="active site" description="4-aspartylphosphate intermediate" evidence="12">
    <location>
        <position position="161"/>
    </location>
</feature>
<feature type="transmembrane region" description="Helical" evidence="15">
    <location>
        <begin position="676"/>
        <end position="696"/>
    </location>
</feature>
<feature type="transmembrane region" description="Helical" evidence="15">
    <location>
        <begin position="725"/>
        <end position="742"/>
    </location>
</feature>
<dbReference type="InterPro" id="IPR001757">
    <property type="entry name" value="P_typ_ATPase"/>
</dbReference>
<dbReference type="InterPro" id="IPR006539">
    <property type="entry name" value="P-type_ATPase_IV"/>
</dbReference>
<evidence type="ECO:0000256" key="12">
    <source>
        <dbReference type="PIRSR" id="PIRSR606539-1"/>
    </source>
</evidence>
<dbReference type="eggNOG" id="KOG0206">
    <property type="taxonomic scope" value="Eukaryota"/>
</dbReference>
<dbReference type="SFLD" id="SFLDG00002">
    <property type="entry name" value="C1.7:_P-type_atpase_like"/>
    <property type="match status" value="1"/>
</dbReference>
<gene>
    <name evidence="17" type="ORF">AMSG_02984</name>
</gene>
<dbReference type="SFLD" id="SFLDF00027">
    <property type="entry name" value="p-type_atpase"/>
    <property type="match status" value="1"/>
</dbReference>
<protein>
    <recommendedName>
        <fullName evidence="15">Phospholipid-transporting ATPase</fullName>
        <ecNumber evidence="15">7.6.2.1</ecNumber>
    </recommendedName>
</protein>
<dbReference type="Pfam" id="PF13246">
    <property type="entry name" value="Cation_ATPase"/>
    <property type="match status" value="1"/>
</dbReference>
<dbReference type="GO" id="GO:0005886">
    <property type="term" value="C:plasma membrane"/>
    <property type="evidence" value="ECO:0007669"/>
    <property type="project" value="TreeGrafter"/>
</dbReference>
<comment type="similarity">
    <text evidence="2 15">Belongs to the cation transport ATPase (P-type) (TC 3.A.3) family. Type IV subfamily.</text>
</comment>
<feature type="transmembrane region" description="Helical" evidence="15">
    <location>
        <begin position="648"/>
        <end position="664"/>
    </location>
</feature>
<feature type="binding site" evidence="13">
    <location>
        <position position="554"/>
    </location>
    <ligand>
        <name>ATP</name>
        <dbReference type="ChEBI" id="CHEBI:30616"/>
    </ligand>
</feature>
<dbReference type="OMA" id="RIVAWAF"/>
<dbReference type="GeneID" id="25562627"/>
<evidence type="ECO:0000313" key="17">
    <source>
        <dbReference type="EMBL" id="KNC46549.1"/>
    </source>
</evidence>
<dbReference type="FunFam" id="3.40.50.1000:FF:000190">
    <property type="entry name" value="Phospholipid-transporting ATPase"/>
    <property type="match status" value="1"/>
</dbReference>
<dbReference type="GO" id="GO:0140326">
    <property type="term" value="F:ATPase-coupled intramembrane lipid transporter activity"/>
    <property type="evidence" value="ECO:0007669"/>
    <property type="project" value="UniProtKB-EC"/>
</dbReference>
<dbReference type="SUPFAM" id="SSF81665">
    <property type="entry name" value="Calcium ATPase, transmembrane domain M"/>
    <property type="match status" value="1"/>
</dbReference>
<dbReference type="STRING" id="461836.A0A0L0D2K0"/>
<feature type="binding site" evidence="13">
    <location>
        <position position="384"/>
    </location>
    <ligand>
        <name>ATP</name>
        <dbReference type="ChEBI" id="CHEBI:30616"/>
    </ligand>
</feature>
<evidence type="ECO:0000256" key="7">
    <source>
        <dbReference type="ARBA" id="ARBA00022842"/>
    </source>
</evidence>
<evidence type="ECO:0000256" key="14">
    <source>
        <dbReference type="PIRSR" id="PIRSR606539-3"/>
    </source>
</evidence>
<evidence type="ECO:0000256" key="11">
    <source>
        <dbReference type="ARBA" id="ARBA00034036"/>
    </source>
</evidence>
<evidence type="ECO:0000256" key="4">
    <source>
        <dbReference type="ARBA" id="ARBA00022723"/>
    </source>
</evidence>
<feature type="domain" description="P-type ATPase C-terminal" evidence="16">
    <location>
        <begin position="612"/>
        <end position="743"/>
    </location>
</feature>
<feature type="transmembrane region" description="Helical" evidence="15">
    <location>
        <begin position="92"/>
        <end position="113"/>
    </location>
</feature>
<name>A0A0L0D2K0_THETB</name>
<keyword evidence="6 13" id="KW-0067">ATP-binding</keyword>
<dbReference type="InterPro" id="IPR018303">
    <property type="entry name" value="ATPase_P-typ_P_site"/>
</dbReference>
<dbReference type="InterPro" id="IPR044492">
    <property type="entry name" value="P_typ_ATPase_HD_dom"/>
</dbReference>
<keyword evidence="3 15" id="KW-0812">Transmembrane</keyword>
<dbReference type="InterPro" id="IPR023214">
    <property type="entry name" value="HAD_sf"/>
</dbReference>
<feature type="binding site" evidence="13">
    <location>
        <position position="465"/>
    </location>
    <ligand>
        <name>ATP</name>
        <dbReference type="ChEBI" id="CHEBI:30616"/>
    </ligand>
</feature>
<dbReference type="Pfam" id="PF16212">
    <property type="entry name" value="PhoLip_ATPase_C"/>
    <property type="match status" value="1"/>
</dbReference>
<feature type="binding site" evidence="13">
    <location>
        <position position="560"/>
    </location>
    <ligand>
        <name>ATP</name>
        <dbReference type="ChEBI" id="CHEBI:30616"/>
    </ligand>
</feature>
<dbReference type="GO" id="GO:0005524">
    <property type="term" value="F:ATP binding"/>
    <property type="evidence" value="ECO:0007669"/>
    <property type="project" value="UniProtKB-UniRule"/>
</dbReference>
<feature type="binding site" evidence="13">
    <location>
        <position position="467"/>
    </location>
    <ligand>
        <name>ATP</name>
        <dbReference type="ChEBI" id="CHEBI:30616"/>
    </ligand>
</feature>
<feature type="transmembrane region" description="Helical" evidence="15">
    <location>
        <begin position="48"/>
        <end position="72"/>
    </location>
</feature>
<feature type="binding site" evidence="14">
    <location>
        <position position="161"/>
    </location>
    <ligand>
        <name>Mg(2+)</name>
        <dbReference type="ChEBI" id="CHEBI:18420"/>
    </ligand>
</feature>
<dbReference type="NCBIfam" id="TIGR01494">
    <property type="entry name" value="ATPase_P-type"/>
    <property type="match status" value="1"/>
</dbReference>
<keyword evidence="4 14" id="KW-0479">Metal-binding</keyword>
<dbReference type="InterPro" id="IPR036412">
    <property type="entry name" value="HAD-like_sf"/>
</dbReference>
<feature type="binding site" evidence="13">
    <location>
        <position position="466"/>
    </location>
    <ligand>
        <name>ATP</name>
        <dbReference type="ChEBI" id="CHEBI:30616"/>
    </ligand>
</feature>